<dbReference type="SMART" id="SM01232">
    <property type="entry name" value="H2TH"/>
    <property type="match status" value="1"/>
</dbReference>
<evidence type="ECO:0000256" key="15">
    <source>
        <dbReference type="HAMAP-Rule" id="MF_00103"/>
    </source>
</evidence>
<dbReference type="Pfam" id="PF06827">
    <property type="entry name" value="zf-FPG_IleRS"/>
    <property type="match status" value="1"/>
</dbReference>
<keyword evidence="8 15" id="KW-0862">Zinc</keyword>
<evidence type="ECO:0000256" key="14">
    <source>
        <dbReference type="ARBA" id="ARBA00044632"/>
    </source>
</evidence>
<evidence type="ECO:0000256" key="3">
    <source>
        <dbReference type="ARBA" id="ARBA00011245"/>
    </source>
</evidence>
<evidence type="ECO:0000256" key="9">
    <source>
        <dbReference type="ARBA" id="ARBA00023125"/>
    </source>
</evidence>
<dbReference type="RefSeq" id="WP_200237039.1">
    <property type="nucleotide sequence ID" value="NZ_JAENGP010000011.1"/>
</dbReference>
<dbReference type="Pfam" id="PF01149">
    <property type="entry name" value="Fapy_DNA_glyco"/>
    <property type="match status" value="1"/>
</dbReference>
<feature type="binding site" evidence="15">
    <location>
        <position position="91"/>
    </location>
    <ligand>
        <name>DNA</name>
        <dbReference type="ChEBI" id="CHEBI:16991"/>
    </ligand>
</feature>
<dbReference type="Gene3D" id="3.20.190.10">
    <property type="entry name" value="MutM-like, N-terminal"/>
    <property type="match status" value="1"/>
</dbReference>
<feature type="active site" description="Schiff-base intermediate with DNA" evidence="15">
    <location>
        <position position="2"/>
    </location>
</feature>
<evidence type="ECO:0000256" key="1">
    <source>
        <dbReference type="ARBA" id="ARBA00001668"/>
    </source>
</evidence>
<evidence type="ECO:0000313" key="18">
    <source>
        <dbReference type="EMBL" id="MBK1781665.1"/>
    </source>
</evidence>
<keyword evidence="9 15" id="KW-0238">DNA-binding</keyword>
<comment type="subunit">
    <text evidence="3 15">Monomer.</text>
</comment>
<comment type="catalytic activity">
    <reaction evidence="14 15">
        <text>2'-deoxyribonucleotide-(2'-deoxyribose 5'-phosphate)-2'-deoxyribonucleotide-DNA = a 3'-end 2'-deoxyribonucleotide-(2,3-dehydro-2,3-deoxyribose 5'-phosphate)-DNA + a 5'-end 5'-phospho-2'-deoxyribonucleoside-DNA + H(+)</text>
        <dbReference type="Rhea" id="RHEA:66592"/>
        <dbReference type="Rhea" id="RHEA-COMP:13180"/>
        <dbReference type="Rhea" id="RHEA-COMP:16897"/>
        <dbReference type="Rhea" id="RHEA-COMP:17067"/>
        <dbReference type="ChEBI" id="CHEBI:15378"/>
        <dbReference type="ChEBI" id="CHEBI:136412"/>
        <dbReference type="ChEBI" id="CHEBI:157695"/>
        <dbReference type="ChEBI" id="CHEBI:167181"/>
        <dbReference type="EC" id="4.2.99.18"/>
    </reaction>
</comment>
<dbReference type="SMART" id="SM00898">
    <property type="entry name" value="Fapy_DNA_glyco"/>
    <property type="match status" value="1"/>
</dbReference>
<dbReference type="PROSITE" id="PS51066">
    <property type="entry name" value="ZF_FPG_2"/>
    <property type="match status" value="1"/>
</dbReference>
<evidence type="ECO:0000256" key="2">
    <source>
        <dbReference type="ARBA" id="ARBA00009409"/>
    </source>
</evidence>
<feature type="active site" description="Proton donor; for beta-elimination activity" evidence="15">
    <location>
        <position position="58"/>
    </location>
</feature>
<dbReference type="SUPFAM" id="SSF57716">
    <property type="entry name" value="Glucocorticoid receptor-like (DNA-binding domain)"/>
    <property type="match status" value="1"/>
</dbReference>
<comment type="caution">
    <text evidence="18">The sequence shown here is derived from an EMBL/GenBank/DDBJ whole genome shotgun (WGS) entry which is preliminary data.</text>
</comment>
<dbReference type="Proteomes" id="UP000635316">
    <property type="component" value="Unassembled WGS sequence"/>
</dbReference>
<dbReference type="PANTHER" id="PTHR22993">
    <property type="entry name" value="FORMAMIDOPYRIMIDINE-DNA GLYCOSYLASE"/>
    <property type="match status" value="1"/>
</dbReference>
<dbReference type="InterPro" id="IPR035937">
    <property type="entry name" value="FPG_N"/>
</dbReference>
<keyword evidence="13 15" id="KW-0326">Glycosidase</keyword>
<dbReference type="InterPro" id="IPR015886">
    <property type="entry name" value="H2TH_FPG"/>
</dbReference>
<feature type="binding site" evidence="15">
    <location>
        <position position="109"/>
    </location>
    <ligand>
        <name>DNA</name>
        <dbReference type="ChEBI" id="CHEBI:16991"/>
    </ligand>
</feature>
<evidence type="ECO:0000256" key="7">
    <source>
        <dbReference type="ARBA" id="ARBA00022801"/>
    </source>
</evidence>
<evidence type="ECO:0000256" key="8">
    <source>
        <dbReference type="ARBA" id="ARBA00022833"/>
    </source>
</evidence>
<feature type="active site" description="Proton donor; for delta-elimination activity" evidence="15">
    <location>
        <position position="264"/>
    </location>
</feature>
<keyword evidence="19" id="KW-1185">Reference proteome</keyword>
<evidence type="ECO:0000256" key="5">
    <source>
        <dbReference type="ARBA" id="ARBA00022763"/>
    </source>
</evidence>
<dbReference type="EMBL" id="JAENGP010000011">
    <property type="protein sequence ID" value="MBK1781665.1"/>
    <property type="molecule type" value="Genomic_DNA"/>
</dbReference>
<evidence type="ECO:0000259" key="17">
    <source>
        <dbReference type="PROSITE" id="PS51068"/>
    </source>
</evidence>
<dbReference type="PROSITE" id="PS51068">
    <property type="entry name" value="FPG_CAT"/>
    <property type="match status" value="1"/>
</dbReference>
<comment type="catalytic activity">
    <reaction evidence="1 15">
        <text>Hydrolysis of DNA containing ring-opened 7-methylguanine residues, releasing 2,6-diamino-4-hydroxy-5-(N-methyl)formamidopyrimidine.</text>
        <dbReference type="EC" id="3.2.2.23"/>
    </reaction>
</comment>
<keyword evidence="11 15" id="KW-0456">Lyase</keyword>
<accession>A0ABS1EFR6</accession>
<dbReference type="SUPFAM" id="SSF46946">
    <property type="entry name" value="S13-like H2TH domain"/>
    <property type="match status" value="1"/>
</dbReference>
<name>A0ABS1EFR6_9BURK</name>
<comment type="similarity">
    <text evidence="2 15">Belongs to the FPG family.</text>
</comment>
<evidence type="ECO:0000256" key="11">
    <source>
        <dbReference type="ARBA" id="ARBA00023239"/>
    </source>
</evidence>
<gene>
    <name evidence="15 18" type="primary">mutM</name>
    <name evidence="15" type="synonym">fpg</name>
    <name evidence="18" type="ORF">JHL22_10580</name>
</gene>
<dbReference type="HAMAP" id="MF_00103">
    <property type="entry name" value="Fapy_DNA_glycosyl"/>
    <property type="match status" value="1"/>
</dbReference>
<dbReference type="EC" id="4.2.99.18" evidence="15"/>
<dbReference type="NCBIfam" id="TIGR00577">
    <property type="entry name" value="fpg"/>
    <property type="match status" value="1"/>
</dbReference>
<feature type="binding site" evidence="15">
    <location>
        <position position="154"/>
    </location>
    <ligand>
        <name>DNA</name>
        <dbReference type="ChEBI" id="CHEBI:16991"/>
    </ligand>
</feature>
<sequence>MPELPEVETTRRGLDSVISGHQLNEVRVHQHQFRWPVPENLNEILQGHVLQACQRRGKYLLLAFEHGVLMIHLGMSGSIRRVALGEFLLKHDHVEFVFDNAEFRLNDPRRFGAVLWHPAENGDIQNHLLLARLGIEPFDPQFSPTYLHNALQDKKSAIKTVLLNGEIVVGVGNIYASESLFRARINPQTTAQTLSLARCKRLHQAIIETLNDALESGGSTLKDYTGTNGEAGAYFDIYAAVYDREKLPCKKCDTPVRKIIQGQRATYFCPKCQRY</sequence>
<evidence type="ECO:0000256" key="4">
    <source>
        <dbReference type="ARBA" id="ARBA00022723"/>
    </source>
</evidence>
<dbReference type="InterPro" id="IPR012319">
    <property type="entry name" value="FPG_cat"/>
</dbReference>
<dbReference type="Pfam" id="PF06831">
    <property type="entry name" value="H2TH"/>
    <property type="match status" value="1"/>
</dbReference>
<dbReference type="Gene3D" id="1.10.8.50">
    <property type="match status" value="1"/>
</dbReference>
<dbReference type="EC" id="3.2.2.23" evidence="15"/>
<feature type="domain" description="FPG-type" evidence="16">
    <location>
        <begin position="240"/>
        <end position="274"/>
    </location>
</feature>
<protein>
    <recommendedName>
        <fullName evidence="15">Formamidopyrimidine-DNA glycosylase</fullName>
        <shortName evidence="15">Fapy-DNA glycosylase</shortName>
        <ecNumber evidence="15">3.2.2.23</ecNumber>
    </recommendedName>
    <alternativeName>
        <fullName evidence="15">DNA-(apurinic or apyrimidinic site) lyase MutM</fullName>
        <shortName evidence="15">AP lyase MutM</shortName>
        <ecNumber evidence="15">4.2.99.18</ecNumber>
    </alternativeName>
</protein>
<dbReference type="InterPro" id="IPR000214">
    <property type="entry name" value="Znf_DNA_glyclase/AP_lyase"/>
</dbReference>
<evidence type="ECO:0000256" key="10">
    <source>
        <dbReference type="ARBA" id="ARBA00023204"/>
    </source>
</evidence>
<dbReference type="CDD" id="cd08966">
    <property type="entry name" value="EcFpg-like_N"/>
    <property type="match status" value="1"/>
</dbReference>
<dbReference type="InterPro" id="IPR010663">
    <property type="entry name" value="Znf_FPG/IleRS"/>
</dbReference>
<feature type="active site" description="Proton donor" evidence="15">
    <location>
        <position position="3"/>
    </location>
</feature>
<dbReference type="InterPro" id="IPR010979">
    <property type="entry name" value="Ribosomal_uS13-like_H2TH"/>
</dbReference>
<evidence type="ECO:0000256" key="6">
    <source>
        <dbReference type="ARBA" id="ARBA00022771"/>
    </source>
</evidence>
<reference evidence="18 19" key="1">
    <citation type="submission" date="2020-12" db="EMBL/GenBank/DDBJ databases">
        <authorList>
            <person name="Lu T."/>
            <person name="Wang Q."/>
            <person name="Han X."/>
        </authorList>
    </citation>
    <scope>NUCLEOTIDE SEQUENCE [LARGE SCALE GENOMIC DNA]</scope>
    <source>
        <strain evidence="18 19">WQ 585</strain>
    </source>
</reference>
<dbReference type="GO" id="GO:0008534">
    <property type="term" value="F:oxidized purine nucleobase lesion DNA N-glycosylase activity"/>
    <property type="evidence" value="ECO:0007669"/>
    <property type="project" value="UniProtKB-EC"/>
</dbReference>
<proteinExistence type="inferred from homology"/>
<comment type="cofactor">
    <cofactor evidence="15">
        <name>Zn(2+)</name>
        <dbReference type="ChEBI" id="CHEBI:29105"/>
    </cofactor>
    <text evidence="15">Binds 1 zinc ion per subunit.</text>
</comment>
<keyword evidence="6 15" id="KW-0863">Zinc-finger</keyword>
<keyword evidence="7 15" id="KW-0378">Hydrolase</keyword>
<dbReference type="PANTHER" id="PTHR22993:SF9">
    <property type="entry name" value="FORMAMIDOPYRIMIDINE-DNA GLYCOSYLASE"/>
    <property type="match status" value="1"/>
</dbReference>
<keyword evidence="4 15" id="KW-0479">Metal-binding</keyword>
<organism evidence="18 19">
    <name type="scientific">Advenella mandrilli</name>
    <dbReference type="NCBI Taxonomy" id="2800330"/>
    <lineage>
        <taxon>Bacteria</taxon>
        <taxon>Pseudomonadati</taxon>
        <taxon>Pseudomonadota</taxon>
        <taxon>Betaproteobacteria</taxon>
        <taxon>Burkholderiales</taxon>
        <taxon>Alcaligenaceae</taxon>
    </lineage>
</organism>
<evidence type="ECO:0000256" key="13">
    <source>
        <dbReference type="ARBA" id="ARBA00023295"/>
    </source>
</evidence>
<evidence type="ECO:0000256" key="12">
    <source>
        <dbReference type="ARBA" id="ARBA00023268"/>
    </source>
</evidence>
<comment type="function">
    <text evidence="15">Involved in base excision repair of DNA damaged by oxidation or by mutagenic agents. Acts as DNA glycosylase that recognizes and removes damaged bases. Has a preference for oxidized purines, such as 7,8-dihydro-8-oxoguanine (8-oxoG). Has AP (apurinic/apyrimidinic) lyase activity and introduces nicks in the DNA strand. Cleaves the DNA backbone by beta-delta elimination to generate a single-strand break at the site of the removed base with both 3'- and 5'-phosphates.</text>
</comment>
<keyword evidence="12 15" id="KW-0511">Multifunctional enzyme</keyword>
<keyword evidence="10 15" id="KW-0234">DNA repair</keyword>
<dbReference type="SUPFAM" id="SSF81624">
    <property type="entry name" value="N-terminal domain of MutM-like DNA repair proteins"/>
    <property type="match status" value="1"/>
</dbReference>
<dbReference type="GO" id="GO:0140078">
    <property type="term" value="F:class I DNA-(apurinic or apyrimidinic site) endonuclease activity"/>
    <property type="evidence" value="ECO:0007669"/>
    <property type="project" value="UniProtKB-EC"/>
</dbReference>
<keyword evidence="5 15" id="KW-0227">DNA damage</keyword>
<evidence type="ECO:0000259" key="16">
    <source>
        <dbReference type="PROSITE" id="PS51066"/>
    </source>
</evidence>
<feature type="domain" description="Formamidopyrimidine-DNA glycosylase catalytic" evidence="17">
    <location>
        <begin position="2"/>
        <end position="112"/>
    </location>
</feature>
<dbReference type="InterPro" id="IPR020629">
    <property type="entry name" value="FPG_Glyclase"/>
</dbReference>
<evidence type="ECO:0000313" key="19">
    <source>
        <dbReference type="Proteomes" id="UP000635316"/>
    </source>
</evidence>
<dbReference type="NCBIfam" id="NF002211">
    <property type="entry name" value="PRK01103.1"/>
    <property type="match status" value="1"/>
</dbReference>